<reference evidence="2" key="2">
    <citation type="submission" date="2021-09" db="EMBL/GenBank/DDBJ databases">
        <authorList>
            <person name="Gilroy R."/>
        </authorList>
    </citation>
    <scope>NUCLEOTIDE SEQUENCE</scope>
    <source>
        <strain evidence="2">CHK121-7720</strain>
    </source>
</reference>
<dbReference type="InterPro" id="IPR006626">
    <property type="entry name" value="PbH1"/>
</dbReference>
<protein>
    <submittedName>
        <fullName evidence="2">Right-handed parallel beta-helix repeat-containing protein</fullName>
    </submittedName>
</protein>
<evidence type="ECO:0000313" key="2">
    <source>
        <dbReference type="EMBL" id="HJG89021.1"/>
    </source>
</evidence>
<name>A0A921MRX5_9BACT</name>
<feature type="domain" description="GLAA-B beta-barrel" evidence="1">
    <location>
        <begin position="134"/>
        <end position="220"/>
    </location>
</feature>
<dbReference type="Pfam" id="PF23763">
    <property type="entry name" value="Beta-barrel_GLAA-B_I"/>
    <property type="match status" value="1"/>
</dbReference>
<dbReference type="RefSeq" id="WP_273306065.1">
    <property type="nucleotide sequence ID" value="NZ_DYUD01000018.1"/>
</dbReference>
<reference evidence="2" key="1">
    <citation type="journal article" date="2021" name="PeerJ">
        <title>Extensive microbial diversity within the chicken gut microbiome revealed by metagenomics and culture.</title>
        <authorList>
            <person name="Gilroy R."/>
            <person name="Ravi A."/>
            <person name="Getino M."/>
            <person name="Pursley I."/>
            <person name="Horton D.L."/>
            <person name="Alikhan N.F."/>
            <person name="Baker D."/>
            <person name="Gharbi K."/>
            <person name="Hall N."/>
            <person name="Watson M."/>
            <person name="Adriaenssens E.M."/>
            <person name="Foster-Nyarko E."/>
            <person name="Jarju S."/>
            <person name="Secka A."/>
            <person name="Antonio M."/>
            <person name="Oren A."/>
            <person name="Chaudhuri R.R."/>
            <person name="La Ragione R."/>
            <person name="Hildebrand F."/>
            <person name="Pallen M.J."/>
        </authorList>
    </citation>
    <scope>NUCLEOTIDE SEQUENCE</scope>
    <source>
        <strain evidence="2">CHK121-7720</strain>
    </source>
</reference>
<dbReference type="InterPro" id="IPR057275">
    <property type="entry name" value="Beta-barrel_GLAA-B_I"/>
</dbReference>
<dbReference type="InterPro" id="IPR011050">
    <property type="entry name" value="Pectin_lyase_fold/virulence"/>
</dbReference>
<dbReference type="SMART" id="SM00710">
    <property type="entry name" value="PbH1"/>
    <property type="match status" value="4"/>
</dbReference>
<dbReference type="AlphaFoldDB" id="A0A921MRX5"/>
<comment type="caution">
    <text evidence="2">The sequence shown here is derived from an EMBL/GenBank/DDBJ whole genome shotgun (WGS) entry which is preliminary data.</text>
</comment>
<dbReference type="InterPro" id="IPR012334">
    <property type="entry name" value="Pectin_lyas_fold"/>
</dbReference>
<accession>A0A921MRX5</accession>
<dbReference type="Gene3D" id="2.160.20.10">
    <property type="entry name" value="Single-stranded right-handed beta-helix, Pectin lyase-like"/>
    <property type="match status" value="2"/>
</dbReference>
<proteinExistence type="predicted"/>
<gene>
    <name evidence="2" type="ORF">K8U91_06060</name>
</gene>
<dbReference type="EMBL" id="DYUD01000018">
    <property type="protein sequence ID" value="HJG89021.1"/>
    <property type="molecule type" value="Genomic_DNA"/>
</dbReference>
<evidence type="ECO:0000259" key="1">
    <source>
        <dbReference type="Pfam" id="PF23763"/>
    </source>
</evidence>
<evidence type="ECO:0000313" key="3">
    <source>
        <dbReference type="Proteomes" id="UP000757103"/>
    </source>
</evidence>
<organism evidence="2 3">
    <name type="scientific">Barnesiella viscericola</name>
    <dbReference type="NCBI Taxonomy" id="397865"/>
    <lineage>
        <taxon>Bacteria</taxon>
        <taxon>Pseudomonadati</taxon>
        <taxon>Bacteroidota</taxon>
        <taxon>Bacteroidia</taxon>
        <taxon>Bacteroidales</taxon>
        <taxon>Barnesiellaceae</taxon>
        <taxon>Barnesiella</taxon>
    </lineage>
</organism>
<dbReference type="SUPFAM" id="SSF51126">
    <property type="entry name" value="Pectin lyase-like"/>
    <property type="match status" value="1"/>
</dbReference>
<dbReference type="Proteomes" id="UP000757103">
    <property type="component" value="Unassembled WGS sequence"/>
</dbReference>
<sequence>MRYYILGLCLLVVNSLTWASTIISIEDFGLKPNTGVDTRPFLKKALQACQNRNDIVLVFPQGRYDFYPDKSNESDVLKRPATLGIHLKGLNRFTLDGGGSEFVFHGKMEIAHIEDCDSLTLRNFSVDWDRPFISQGEIIGSTDSYLDIKIDKDAYPYEVVDGKVYFIGEDWKLPVMTMYSTLYNKATKEIAYNTWDASLGDIFEKPVEEISEGVLRFHGKPAIQVEPYTTIVSLFHVRYFATGIGVTNSRNILWKDIKMYHSLSNGFWGYRTENITMDNASVVVNDAKGRYFSSVADASHFSECGGTIRVLNCAHTGQADDFINVHGTSVKIIGRVNQNTVMAPVEGKGSGRSVQIGDEYWFIKQPEAQRGEVGVVADKKLSEDGSFYYVSFDKPVPEAIGNGDFMECKTWCAAVEIRNCKIQKRHRARGILVTTPKKVVIEDNYFSTAGTAILIEGDFDYWYESGANTDVTIRNNTFDNCLTSGNRDGSRSQWGEAIITITPSHIPSTVDMEPYHKNIRIVDNRFYVFDVPLVRAVSTRGLYFMNNQIIKTFDYRPYTWQKVSFLLDGCRDVKIRNNSWDKRYTERSVAVEHMRLSDVQTDANDHFVIKELKGIDTHMQW</sequence>